<dbReference type="Proteomes" id="UP001358586">
    <property type="component" value="Chromosome 2"/>
</dbReference>
<reference evidence="1 2" key="1">
    <citation type="submission" date="2023-03" db="EMBL/GenBank/DDBJ databases">
        <title>WGS of Gossypium arboreum.</title>
        <authorList>
            <person name="Yu D."/>
        </authorList>
    </citation>
    <scope>NUCLEOTIDE SEQUENCE [LARGE SCALE GENOMIC DNA]</scope>
    <source>
        <tissue evidence="1">Leaf</tissue>
    </source>
</reference>
<sequence>MTGLSSAPAEDAPPMAAQYLGHFDLDVNAEPCVGTYADVPTTIDASAHTTVDDDVDAQYLSDMPGIWGTLWFHAYSDPNTVHIIIS</sequence>
<keyword evidence="2" id="KW-1185">Reference proteome</keyword>
<comment type="caution">
    <text evidence="1">The sequence shown here is derived from an EMBL/GenBank/DDBJ whole genome shotgun (WGS) entry which is preliminary data.</text>
</comment>
<proteinExistence type="predicted"/>
<evidence type="ECO:0000313" key="1">
    <source>
        <dbReference type="EMBL" id="KAK5843007.1"/>
    </source>
</evidence>
<protein>
    <submittedName>
        <fullName evidence="1">Uncharacterized protein</fullName>
    </submittedName>
</protein>
<accession>A0ABR0QVV3</accession>
<gene>
    <name evidence="1" type="ORF">PVK06_005434</name>
</gene>
<name>A0ABR0QVV3_GOSAR</name>
<organism evidence="1 2">
    <name type="scientific">Gossypium arboreum</name>
    <name type="common">Tree cotton</name>
    <name type="synonym">Gossypium nanking</name>
    <dbReference type="NCBI Taxonomy" id="29729"/>
    <lineage>
        <taxon>Eukaryota</taxon>
        <taxon>Viridiplantae</taxon>
        <taxon>Streptophyta</taxon>
        <taxon>Embryophyta</taxon>
        <taxon>Tracheophyta</taxon>
        <taxon>Spermatophyta</taxon>
        <taxon>Magnoliopsida</taxon>
        <taxon>eudicotyledons</taxon>
        <taxon>Gunneridae</taxon>
        <taxon>Pentapetalae</taxon>
        <taxon>rosids</taxon>
        <taxon>malvids</taxon>
        <taxon>Malvales</taxon>
        <taxon>Malvaceae</taxon>
        <taxon>Malvoideae</taxon>
        <taxon>Gossypium</taxon>
    </lineage>
</organism>
<evidence type="ECO:0000313" key="2">
    <source>
        <dbReference type="Proteomes" id="UP001358586"/>
    </source>
</evidence>
<dbReference type="EMBL" id="JARKNE010000002">
    <property type="protein sequence ID" value="KAK5843007.1"/>
    <property type="molecule type" value="Genomic_DNA"/>
</dbReference>